<dbReference type="Gene3D" id="2.60.40.1190">
    <property type="match status" value="1"/>
</dbReference>
<dbReference type="EMBL" id="CP139558">
    <property type="protein sequence ID" value="WPU96368.1"/>
    <property type="molecule type" value="Genomic_DNA"/>
</dbReference>
<organism evidence="2 3">
    <name type="scientific">Mucilaginibacter sabulilitoris</name>
    <dbReference type="NCBI Taxonomy" id="1173583"/>
    <lineage>
        <taxon>Bacteria</taxon>
        <taxon>Pseudomonadati</taxon>
        <taxon>Bacteroidota</taxon>
        <taxon>Sphingobacteriia</taxon>
        <taxon>Sphingobacteriales</taxon>
        <taxon>Sphingobacteriaceae</taxon>
        <taxon>Mucilaginibacter</taxon>
    </lineage>
</organism>
<dbReference type="CDD" id="cd09620">
    <property type="entry name" value="CBM9_like_3"/>
    <property type="match status" value="1"/>
</dbReference>
<sequence length="215" mass="24795">MKFLSIPFVPEENYAHEKLPQHVIGHEPWNLEQNLSCTAAFSISHFDEGINLKFSVTEPFLRVKKRKINGEVHRDNCVEFFIAFDQESYYYNFEFNCLGSVKAAYGKNRLHRKFLPAELLKGIENNMAICMDNLSGGKAIRWEISIVLPVTVFHYHHKKTLSGEECSVNFAKCGDSLPKPHFLSWVEILSDKPDFHQPQFFGRVKFESNPVLTLA</sequence>
<proteinExistence type="predicted"/>
<gene>
    <name evidence="2" type="ORF">SNE25_12645</name>
</gene>
<dbReference type="Proteomes" id="UP001324380">
    <property type="component" value="Chromosome"/>
</dbReference>
<keyword evidence="3" id="KW-1185">Reference proteome</keyword>
<evidence type="ECO:0000259" key="1">
    <source>
        <dbReference type="Pfam" id="PF16011"/>
    </source>
</evidence>
<protein>
    <submittedName>
        <fullName evidence="2">Carbohydrate-binding family 9-like protein</fullName>
    </submittedName>
</protein>
<dbReference type="Pfam" id="PF16011">
    <property type="entry name" value="CBM9_2"/>
    <property type="match status" value="1"/>
</dbReference>
<evidence type="ECO:0000313" key="2">
    <source>
        <dbReference type="EMBL" id="WPU96368.1"/>
    </source>
</evidence>
<dbReference type="RefSeq" id="WP_321565465.1">
    <property type="nucleotide sequence ID" value="NZ_CP139558.1"/>
</dbReference>
<reference evidence="2 3" key="1">
    <citation type="submission" date="2023-11" db="EMBL/GenBank/DDBJ databases">
        <title>Analysis of the Genomes of Mucilaginibacter gossypii cycad 4 and M. sabulilitoris SNA2: microbes with the potential for plant growth promotion.</title>
        <authorList>
            <person name="Hirsch A.M."/>
            <person name="Humm E."/>
            <person name="Rubbi M."/>
            <person name="Del Vecchio G."/>
            <person name="Ha S.M."/>
            <person name="Pellegrini M."/>
            <person name="Gunsalus R.P."/>
        </authorList>
    </citation>
    <scope>NUCLEOTIDE SEQUENCE [LARGE SCALE GENOMIC DNA]</scope>
    <source>
        <strain evidence="2 3">SNA2</strain>
    </source>
</reference>
<feature type="domain" description="Carbohydrate-binding" evidence="1">
    <location>
        <begin position="16"/>
        <end position="206"/>
    </location>
</feature>
<dbReference type="InterPro" id="IPR010502">
    <property type="entry name" value="Carb-bd_dom_fam9"/>
</dbReference>
<evidence type="ECO:0000313" key="3">
    <source>
        <dbReference type="Proteomes" id="UP001324380"/>
    </source>
</evidence>
<name>A0ABZ0TW43_9SPHI</name>
<accession>A0ABZ0TW43</accession>